<evidence type="ECO:0000313" key="1">
    <source>
        <dbReference type="EMBL" id="PIO76072.1"/>
    </source>
</evidence>
<dbReference type="OrthoDB" id="5781193at2759"/>
<sequence length="109" mass="11947">MEGGQHPITSTAMFDDGVDLIATIRSNAKAGRIAFVGGEHYDETLPSIRLYDAAHAVANYLSCLFVENVSAFVFSENRWEVVAFYLGVRLFGGSVRFLDCTAPEGKRPD</sequence>
<accession>A0A2G9V293</accession>
<evidence type="ECO:0008006" key="3">
    <source>
        <dbReference type="Google" id="ProtNLM"/>
    </source>
</evidence>
<reference evidence="1 2" key="1">
    <citation type="submission" date="2015-09" db="EMBL/GenBank/DDBJ databases">
        <title>Draft genome of the parasitic nematode Teladorsagia circumcincta isolate WARC Sus (inbred).</title>
        <authorList>
            <person name="Mitreva M."/>
        </authorList>
    </citation>
    <scope>NUCLEOTIDE SEQUENCE [LARGE SCALE GENOMIC DNA]</scope>
    <source>
        <strain evidence="1 2">S</strain>
    </source>
</reference>
<keyword evidence="2" id="KW-1185">Reference proteome</keyword>
<dbReference type="EMBL" id="KZ345081">
    <property type="protein sequence ID" value="PIO76072.1"/>
    <property type="molecule type" value="Genomic_DNA"/>
</dbReference>
<dbReference type="Proteomes" id="UP000230423">
    <property type="component" value="Unassembled WGS sequence"/>
</dbReference>
<evidence type="ECO:0000313" key="2">
    <source>
        <dbReference type="Proteomes" id="UP000230423"/>
    </source>
</evidence>
<dbReference type="AlphaFoldDB" id="A0A2G9V293"/>
<gene>
    <name evidence="1" type="ORF">TELCIR_01842</name>
</gene>
<name>A0A2G9V293_TELCI</name>
<organism evidence="1 2">
    <name type="scientific">Teladorsagia circumcincta</name>
    <name type="common">Brown stomach worm</name>
    <name type="synonym">Ostertagia circumcincta</name>
    <dbReference type="NCBI Taxonomy" id="45464"/>
    <lineage>
        <taxon>Eukaryota</taxon>
        <taxon>Metazoa</taxon>
        <taxon>Ecdysozoa</taxon>
        <taxon>Nematoda</taxon>
        <taxon>Chromadorea</taxon>
        <taxon>Rhabditida</taxon>
        <taxon>Rhabditina</taxon>
        <taxon>Rhabditomorpha</taxon>
        <taxon>Strongyloidea</taxon>
        <taxon>Trichostrongylidae</taxon>
        <taxon>Teladorsagia</taxon>
    </lineage>
</organism>
<protein>
    <recommendedName>
        <fullName evidence="3">AMP-dependent synthetase/ligase domain-containing protein</fullName>
    </recommendedName>
</protein>
<proteinExistence type="predicted"/>